<gene>
    <name evidence="3" type="ORF">SAMN06264867_11364</name>
</gene>
<protein>
    <submittedName>
        <fullName evidence="3">Uncharacterized protein</fullName>
    </submittedName>
</protein>
<feature type="compositionally biased region" description="Gly residues" evidence="1">
    <location>
        <begin position="376"/>
        <end position="385"/>
    </location>
</feature>
<keyword evidence="2" id="KW-1133">Transmembrane helix</keyword>
<feature type="transmembrane region" description="Helical" evidence="2">
    <location>
        <begin position="88"/>
        <end position="115"/>
    </location>
</feature>
<feature type="compositionally biased region" description="Gly residues" evidence="1">
    <location>
        <begin position="352"/>
        <end position="368"/>
    </location>
</feature>
<accession>A0A521EXJ0</accession>
<evidence type="ECO:0000313" key="3">
    <source>
        <dbReference type="EMBL" id="SMO88629.1"/>
    </source>
</evidence>
<feature type="transmembrane region" description="Helical" evidence="2">
    <location>
        <begin position="136"/>
        <end position="159"/>
    </location>
</feature>
<dbReference type="InterPro" id="IPR055966">
    <property type="entry name" value="DUF7544"/>
</dbReference>
<feature type="transmembrane region" description="Helical" evidence="2">
    <location>
        <begin position="179"/>
        <end position="201"/>
    </location>
</feature>
<feature type="transmembrane region" description="Helical" evidence="2">
    <location>
        <begin position="233"/>
        <end position="252"/>
    </location>
</feature>
<feature type="transmembrane region" description="Helical" evidence="2">
    <location>
        <begin position="294"/>
        <end position="314"/>
    </location>
</feature>
<feature type="transmembrane region" description="Helical" evidence="2">
    <location>
        <begin position="31"/>
        <end position="51"/>
    </location>
</feature>
<keyword evidence="4" id="KW-1185">Reference proteome</keyword>
<proteinExistence type="predicted"/>
<reference evidence="3 4" key="1">
    <citation type="submission" date="2017-05" db="EMBL/GenBank/DDBJ databases">
        <authorList>
            <person name="Varghese N."/>
            <person name="Submissions S."/>
        </authorList>
    </citation>
    <scope>NUCLEOTIDE SEQUENCE [LARGE SCALE GENOMIC DNA]</scope>
    <source>
        <strain evidence="3 4">DSM 19504</strain>
    </source>
</reference>
<feature type="compositionally biased region" description="Basic and acidic residues" evidence="1">
    <location>
        <begin position="400"/>
        <end position="417"/>
    </location>
</feature>
<dbReference type="Proteomes" id="UP000319712">
    <property type="component" value="Unassembled WGS sequence"/>
</dbReference>
<organism evidence="3 4">
    <name type="scientific">Halorubrum cibi</name>
    <dbReference type="NCBI Taxonomy" id="413815"/>
    <lineage>
        <taxon>Archaea</taxon>
        <taxon>Methanobacteriati</taxon>
        <taxon>Methanobacteriota</taxon>
        <taxon>Stenosarchaea group</taxon>
        <taxon>Halobacteria</taxon>
        <taxon>Halobacteriales</taxon>
        <taxon>Haloferacaceae</taxon>
        <taxon>Halorubrum</taxon>
    </lineage>
</organism>
<evidence type="ECO:0000256" key="2">
    <source>
        <dbReference type="SAM" id="Phobius"/>
    </source>
</evidence>
<feature type="region of interest" description="Disordered" evidence="1">
    <location>
        <begin position="346"/>
        <end position="417"/>
    </location>
</feature>
<dbReference type="OrthoDB" id="137652at2157"/>
<dbReference type="Pfam" id="PF24400">
    <property type="entry name" value="DUF7544"/>
    <property type="match status" value="1"/>
</dbReference>
<evidence type="ECO:0000313" key="4">
    <source>
        <dbReference type="Proteomes" id="UP000319712"/>
    </source>
</evidence>
<keyword evidence="2" id="KW-0472">Membrane</keyword>
<keyword evidence="2" id="KW-0812">Transmembrane</keyword>
<feature type="transmembrane region" description="Helical" evidence="2">
    <location>
        <begin position="259"/>
        <end position="282"/>
    </location>
</feature>
<dbReference type="RefSeq" id="WP_185955782.1">
    <property type="nucleotide sequence ID" value="NZ_FXTD01000013.1"/>
</dbReference>
<sequence length="417" mass="43422">MSWSAVDAVDDAVEATRRFLFPFSFVRWAKLALLVLLMGGGVQTNVSVPFFPNPEFGTGSGTTNGEPPFGPNGIQGEFSGLEAADVNLLVAIVSVVVVVAIAISIASLSLRLVFYDALRTNEVRLWRPFVGRLRQALGLFVFSTLVSLTMAIPVVVAVLTEVTVGWGPADALGSVVAGLPTWGIGLLVALAVLLAVVVLFVLRFTYEFVVPVMVLRDEGVLAGWSRFLPTLRASWVEFLLYLVVHFFLGVGISVAESFVFFFVGGLVAVFAGVAVLIVGGLLGGLPAVTGTTAGLAVLAIVVVVALLALLILLLPVRLLTRTYLIAYEVSTLGGIDPDLAMLDREIDPNVSGGSGGSDGSSGSGGSGGSDRSNGGEDSGGSGGPDGSERSDDSDLWESAGEGRDPEGRSDDLFGDDR</sequence>
<dbReference type="AlphaFoldDB" id="A0A521EXJ0"/>
<dbReference type="EMBL" id="FXTD01000013">
    <property type="protein sequence ID" value="SMO88629.1"/>
    <property type="molecule type" value="Genomic_DNA"/>
</dbReference>
<name>A0A521EXJ0_9EURY</name>
<evidence type="ECO:0000256" key="1">
    <source>
        <dbReference type="SAM" id="MobiDB-lite"/>
    </source>
</evidence>